<accession>A0A8J4V7A5</accession>
<keyword evidence="2" id="KW-1133">Transmembrane helix</keyword>
<evidence type="ECO:0000313" key="4">
    <source>
        <dbReference type="Proteomes" id="UP000695562"/>
    </source>
</evidence>
<protein>
    <submittedName>
        <fullName evidence="3">Uncharacterized protein</fullName>
    </submittedName>
</protein>
<evidence type="ECO:0000313" key="3">
    <source>
        <dbReference type="EMBL" id="KAF2076652.1"/>
    </source>
</evidence>
<proteinExistence type="predicted"/>
<sequence>MAKISDLKKTTISKSTTATQQCGGDPDFLALAIQVIFEHPYVFVPLISLIIIGIIYLIYSFRQLNKAIDEEIKKKEK</sequence>
<dbReference type="EMBL" id="AJWJ01000053">
    <property type="protein sequence ID" value="KAF2076652.1"/>
    <property type="molecule type" value="Genomic_DNA"/>
</dbReference>
<evidence type="ECO:0000256" key="1">
    <source>
        <dbReference type="SAM" id="MobiDB-lite"/>
    </source>
</evidence>
<keyword evidence="4" id="KW-1185">Reference proteome</keyword>
<feature type="transmembrane region" description="Helical" evidence="2">
    <location>
        <begin position="41"/>
        <end position="59"/>
    </location>
</feature>
<reference evidence="3" key="1">
    <citation type="submission" date="2020-01" db="EMBL/GenBank/DDBJ databases">
        <title>Development of genomics and gene disruption for Polysphondylium violaceum indicates a role for the polyketide synthase stlB in stalk morphogenesis.</title>
        <authorList>
            <person name="Narita B."/>
            <person name="Kawabe Y."/>
            <person name="Kin K."/>
            <person name="Saito T."/>
            <person name="Gibbs R."/>
            <person name="Kuspa A."/>
            <person name="Muzny D."/>
            <person name="Queller D."/>
            <person name="Richards S."/>
            <person name="Strassman J."/>
            <person name="Sucgang R."/>
            <person name="Worley K."/>
            <person name="Schaap P."/>
        </authorList>
    </citation>
    <scope>NUCLEOTIDE SEQUENCE</scope>
    <source>
        <strain evidence="3">QSvi11</strain>
    </source>
</reference>
<keyword evidence="2" id="KW-0812">Transmembrane</keyword>
<organism evidence="3 4">
    <name type="scientific">Polysphondylium violaceum</name>
    <dbReference type="NCBI Taxonomy" id="133409"/>
    <lineage>
        <taxon>Eukaryota</taxon>
        <taxon>Amoebozoa</taxon>
        <taxon>Evosea</taxon>
        <taxon>Eumycetozoa</taxon>
        <taxon>Dictyostelia</taxon>
        <taxon>Dictyosteliales</taxon>
        <taxon>Dictyosteliaceae</taxon>
        <taxon>Polysphondylium</taxon>
    </lineage>
</organism>
<keyword evidence="2" id="KW-0472">Membrane</keyword>
<dbReference type="AlphaFoldDB" id="A0A8J4V7A5"/>
<evidence type="ECO:0000256" key="2">
    <source>
        <dbReference type="SAM" id="Phobius"/>
    </source>
</evidence>
<comment type="caution">
    <text evidence="3">The sequence shown here is derived from an EMBL/GenBank/DDBJ whole genome shotgun (WGS) entry which is preliminary data.</text>
</comment>
<feature type="region of interest" description="Disordered" evidence="1">
    <location>
        <begin position="1"/>
        <end position="20"/>
    </location>
</feature>
<gene>
    <name evidence="3" type="ORF">CYY_002022</name>
</gene>
<name>A0A8J4V7A5_9MYCE</name>
<dbReference type="Proteomes" id="UP000695562">
    <property type="component" value="Unassembled WGS sequence"/>
</dbReference>